<sequence>MSDDPIELSDPDVAIDEATGRLSYQGEPYSGAVTQTRPDGTWREYWSYDDGDREGDWTGWYPDGTMRYNGEFYRNRPVGTWQEWYRDGARRLEDVYDIEGTLLTHSVWNQAGELIEFEDERTRKGISADALPADDPAFRWDDEEGRMYYGAEPFTGQQFRRPAPSSPITDLAAYTDGYPDGPTRGWYLDGTPRYTGDYADRHEVGRWSTWFPTGNPQEETVFAPDGALLTRTVWDETGTVTARYGEKQD</sequence>
<proteinExistence type="predicted"/>
<dbReference type="AlphaFoldDB" id="A0A2N3V8A1"/>
<organism evidence="1 2">
    <name type="scientific">Nocardia fluminea</name>
    <dbReference type="NCBI Taxonomy" id="134984"/>
    <lineage>
        <taxon>Bacteria</taxon>
        <taxon>Bacillati</taxon>
        <taxon>Actinomycetota</taxon>
        <taxon>Actinomycetes</taxon>
        <taxon>Mycobacteriales</taxon>
        <taxon>Nocardiaceae</taxon>
        <taxon>Nocardia</taxon>
    </lineage>
</organism>
<dbReference type="SUPFAM" id="SSF82185">
    <property type="entry name" value="Histone H3 K4-specific methyltransferase SET7/9 N-terminal domain"/>
    <property type="match status" value="2"/>
</dbReference>
<dbReference type="Proteomes" id="UP000233766">
    <property type="component" value="Unassembled WGS sequence"/>
</dbReference>
<reference evidence="1 2" key="1">
    <citation type="submission" date="2017-12" db="EMBL/GenBank/DDBJ databases">
        <title>Sequencing the genomes of 1000 Actinobacteria strains.</title>
        <authorList>
            <person name="Klenk H.-P."/>
        </authorList>
    </citation>
    <scope>NUCLEOTIDE SEQUENCE [LARGE SCALE GENOMIC DNA]</scope>
    <source>
        <strain evidence="1 2">DSM 44489</strain>
    </source>
</reference>
<name>A0A2N3V8A1_9NOCA</name>
<dbReference type="Gene3D" id="2.20.110.10">
    <property type="entry name" value="Histone H3 K4-specific methyltransferase SET7/9 N-terminal domain"/>
    <property type="match status" value="2"/>
</dbReference>
<evidence type="ECO:0000313" key="1">
    <source>
        <dbReference type="EMBL" id="PKV77841.1"/>
    </source>
</evidence>
<evidence type="ECO:0000313" key="2">
    <source>
        <dbReference type="Proteomes" id="UP000233766"/>
    </source>
</evidence>
<dbReference type="RefSeq" id="WP_170112069.1">
    <property type="nucleotide sequence ID" value="NZ_PJMW01000002.1"/>
</dbReference>
<dbReference type="EMBL" id="PJMW01000002">
    <property type="protein sequence ID" value="PKV77841.1"/>
    <property type="molecule type" value="Genomic_DNA"/>
</dbReference>
<keyword evidence="2" id="KW-1185">Reference proteome</keyword>
<protein>
    <submittedName>
        <fullName evidence="1">MORN repeat protein</fullName>
    </submittedName>
</protein>
<accession>A0A2N3V8A1</accession>
<gene>
    <name evidence="1" type="ORF">ATK86_2194</name>
</gene>
<comment type="caution">
    <text evidence="1">The sequence shown here is derived from an EMBL/GenBank/DDBJ whole genome shotgun (WGS) entry which is preliminary data.</text>
</comment>